<dbReference type="GO" id="GO:0003729">
    <property type="term" value="F:mRNA binding"/>
    <property type="evidence" value="ECO:0007669"/>
    <property type="project" value="TreeGrafter"/>
</dbReference>
<organism evidence="8 9">
    <name type="scientific">Trema orientale</name>
    <name type="common">Charcoal tree</name>
    <name type="synonym">Celtis orientalis</name>
    <dbReference type="NCBI Taxonomy" id="63057"/>
    <lineage>
        <taxon>Eukaryota</taxon>
        <taxon>Viridiplantae</taxon>
        <taxon>Streptophyta</taxon>
        <taxon>Embryophyta</taxon>
        <taxon>Tracheophyta</taxon>
        <taxon>Spermatophyta</taxon>
        <taxon>Magnoliopsida</taxon>
        <taxon>eudicotyledons</taxon>
        <taxon>Gunneridae</taxon>
        <taxon>Pentapetalae</taxon>
        <taxon>rosids</taxon>
        <taxon>fabids</taxon>
        <taxon>Rosales</taxon>
        <taxon>Cannabaceae</taxon>
        <taxon>Trema</taxon>
    </lineage>
</organism>
<dbReference type="InterPro" id="IPR000504">
    <property type="entry name" value="RRM_dom"/>
</dbReference>
<dbReference type="GO" id="GO:0005737">
    <property type="term" value="C:cytoplasm"/>
    <property type="evidence" value="ECO:0007669"/>
    <property type="project" value="UniProtKB-ARBA"/>
</dbReference>
<feature type="domain" description="RRM" evidence="6">
    <location>
        <begin position="100"/>
        <end position="192"/>
    </location>
</feature>
<dbReference type="FunFam" id="3.30.70.330:FF:000499">
    <property type="entry name" value="Polyadenylate-binding protein"/>
    <property type="match status" value="1"/>
</dbReference>
<dbReference type="InParanoid" id="A0A2P5FVM0"/>
<dbReference type="InterPro" id="IPR002004">
    <property type="entry name" value="PABP_HYD_C"/>
</dbReference>
<dbReference type="CDD" id="cd12379">
    <property type="entry name" value="RRM2_I_PABPs"/>
    <property type="match status" value="1"/>
</dbReference>
<evidence type="ECO:0000313" key="8">
    <source>
        <dbReference type="EMBL" id="POO01840.1"/>
    </source>
</evidence>
<feature type="domain" description="RRM" evidence="6">
    <location>
        <begin position="218"/>
        <end position="295"/>
    </location>
</feature>
<dbReference type="Proteomes" id="UP000237000">
    <property type="component" value="Unassembled WGS sequence"/>
</dbReference>
<reference evidence="9" key="1">
    <citation type="submission" date="2016-06" db="EMBL/GenBank/DDBJ databases">
        <title>Parallel loss of symbiosis genes in relatives of nitrogen-fixing non-legume Parasponia.</title>
        <authorList>
            <person name="Van Velzen R."/>
            <person name="Holmer R."/>
            <person name="Bu F."/>
            <person name="Rutten L."/>
            <person name="Van Zeijl A."/>
            <person name="Liu W."/>
            <person name="Santuari L."/>
            <person name="Cao Q."/>
            <person name="Sharma T."/>
            <person name="Shen D."/>
            <person name="Roswanjaya Y."/>
            <person name="Wardhani T."/>
            <person name="Kalhor M.S."/>
            <person name="Jansen J."/>
            <person name="Van den Hoogen J."/>
            <person name="Gungor B."/>
            <person name="Hartog M."/>
            <person name="Hontelez J."/>
            <person name="Verver J."/>
            <person name="Yang W.-C."/>
            <person name="Schijlen E."/>
            <person name="Repin R."/>
            <person name="Schilthuizen M."/>
            <person name="Schranz E."/>
            <person name="Heidstra R."/>
            <person name="Miyata K."/>
            <person name="Fedorova E."/>
            <person name="Kohlen W."/>
            <person name="Bisseling T."/>
            <person name="Smit S."/>
            <person name="Geurts R."/>
        </authorList>
    </citation>
    <scope>NUCLEOTIDE SEQUENCE [LARGE SCALE GENOMIC DNA]</scope>
    <source>
        <strain evidence="9">cv. RG33-2</strain>
    </source>
</reference>
<comment type="caution">
    <text evidence="8">The sequence shown here is derived from an EMBL/GenBank/DDBJ whole genome shotgun (WGS) entry which is preliminary data.</text>
</comment>
<name>A0A2P5FVM0_TREOI</name>
<dbReference type="STRING" id="63057.A0A2P5FVM0"/>
<dbReference type="EMBL" id="JXTC01000007">
    <property type="protein sequence ID" value="POO01840.1"/>
    <property type="molecule type" value="Genomic_DNA"/>
</dbReference>
<dbReference type="GO" id="GO:0005634">
    <property type="term" value="C:nucleus"/>
    <property type="evidence" value="ECO:0007669"/>
    <property type="project" value="TreeGrafter"/>
</dbReference>
<dbReference type="InterPro" id="IPR036053">
    <property type="entry name" value="PABP-dom"/>
</dbReference>
<dbReference type="PANTHER" id="PTHR48025">
    <property type="entry name" value="OS02G0815200 PROTEIN"/>
    <property type="match status" value="1"/>
</dbReference>
<dbReference type="InterPro" id="IPR045305">
    <property type="entry name" value="RRM2_I_PABPs"/>
</dbReference>
<dbReference type="PANTHER" id="PTHR48025:SF1">
    <property type="entry name" value="RRM DOMAIN-CONTAINING PROTEIN"/>
    <property type="match status" value="1"/>
</dbReference>
<keyword evidence="3 4" id="KW-0694">RNA-binding</keyword>
<dbReference type="AlphaFoldDB" id="A0A2P5FVM0"/>
<feature type="compositionally biased region" description="Low complexity" evidence="5">
    <location>
        <begin position="440"/>
        <end position="453"/>
    </location>
</feature>
<sequence>MAVPPTISPSPASLYVGDLPEDVTDGQLLDLFSEFESLASVRVCRGSSSGRSLCYGFLNYLNPQDAIRAIATKNHSSMNGKQIRVMWSNRDPILRNSGIGNVFVKNLCESIDNAGLHDMFKKFGYILSCKVAKYEDGKSRGYGFVQFDSEESANAAIEKLNGSIVHDARRAVEAMNGLQLGSKVLYVARAQKKTERKQILRREYEEKRKEQILKYKNSNIYLKNIDDDVTDEELREHFSKCGTITSAKIMRDDKGISKGFGFICFSTPEEACNAVNTFHGFMFHRKPLYVAIAQRKEDRLAQLQIHYSQRMGGLSGPSTPVIPGGYSPFFCSSPSGVASPVPRPELMYQPLGVRPEWRANGFAPPSRPQFQLPPVPLSIPNTPRQHRPNRSRMNGHILPSMPHLQQPPQPVILPKDSSNQQRTGQIKHVPNGRIQEINKGSSGVSSPASNSLGFGSHGTDTLSSMLAAVSPQNQKRILGERLFPFVNKHQPDFASKITGMLLDLDNSELLLLLESPDSLAAKVDEAVEVLKLSNSNSNSNSKGQVPNQDAICPVHLSAEVAVN</sequence>
<dbReference type="Gene3D" id="3.30.70.330">
    <property type="match status" value="3"/>
</dbReference>
<feature type="domain" description="PABC" evidence="7">
    <location>
        <begin position="458"/>
        <end position="535"/>
    </location>
</feature>
<dbReference type="PROSITE" id="PS50102">
    <property type="entry name" value="RRM"/>
    <property type="match status" value="3"/>
</dbReference>
<dbReference type="PROSITE" id="PS51309">
    <property type="entry name" value="PABC"/>
    <property type="match status" value="1"/>
</dbReference>
<dbReference type="SMART" id="SM00360">
    <property type="entry name" value="RRM"/>
    <property type="match status" value="3"/>
</dbReference>
<dbReference type="OrthoDB" id="19742at2759"/>
<evidence type="ECO:0000256" key="3">
    <source>
        <dbReference type="ARBA" id="ARBA00022884"/>
    </source>
</evidence>
<dbReference type="FunFam" id="1.10.1900.10:FF:000004">
    <property type="entry name" value="Polyadenylate-binding protein"/>
    <property type="match status" value="1"/>
</dbReference>
<dbReference type="Pfam" id="PF00658">
    <property type="entry name" value="MLLE"/>
    <property type="match status" value="1"/>
</dbReference>
<dbReference type="InterPro" id="IPR050502">
    <property type="entry name" value="Euk_RNA-bind_prot"/>
</dbReference>
<comment type="similarity">
    <text evidence="1">Belongs to the polyadenylate-binding protein type-1 family.</text>
</comment>
<dbReference type="InterPro" id="IPR035979">
    <property type="entry name" value="RBD_domain_sf"/>
</dbReference>
<evidence type="ECO:0000313" key="9">
    <source>
        <dbReference type="Proteomes" id="UP000237000"/>
    </source>
</evidence>
<dbReference type="InterPro" id="IPR012677">
    <property type="entry name" value="Nucleotide-bd_a/b_plait_sf"/>
</dbReference>
<dbReference type="SUPFAM" id="SSF54928">
    <property type="entry name" value="RNA-binding domain, RBD"/>
    <property type="match status" value="2"/>
</dbReference>
<dbReference type="SMART" id="SM00517">
    <property type="entry name" value="PolyA"/>
    <property type="match status" value="1"/>
</dbReference>
<protein>
    <submittedName>
        <fullName evidence="8">Splicing factor-like protein</fullName>
    </submittedName>
</protein>
<keyword evidence="2" id="KW-0677">Repeat</keyword>
<dbReference type="Pfam" id="PF00076">
    <property type="entry name" value="RRM_1"/>
    <property type="match status" value="3"/>
</dbReference>
<feature type="region of interest" description="Disordered" evidence="5">
    <location>
        <begin position="381"/>
        <end position="456"/>
    </location>
</feature>
<evidence type="ECO:0000256" key="2">
    <source>
        <dbReference type="ARBA" id="ARBA00022737"/>
    </source>
</evidence>
<dbReference type="SUPFAM" id="SSF63570">
    <property type="entry name" value="PABC (PABP) domain"/>
    <property type="match status" value="1"/>
</dbReference>
<evidence type="ECO:0000259" key="7">
    <source>
        <dbReference type="PROSITE" id="PS51309"/>
    </source>
</evidence>
<keyword evidence="9" id="KW-1185">Reference proteome</keyword>
<accession>A0A2P5FVM0</accession>
<evidence type="ECO:0000256" key="4">
    <source>
        <dbReference type="PROSITE-ProRule" id="PRU00176"/>
    </source>
</evidence>
<dbReference type="CDD" id="cd12381">
    <property type="entry name" value="RRM4_I_PABPs"/>
    <property type="match status" value="1"/>
</dbReference>
<evidence type="ECO:0000256" key="1">
    <source>
        <dbReference type="ARBA" id="ARBA00008557"/>
    </source>
</evidence>
<dbReference type="Gene3D" id="1.10.1900.10">
    <property type="entry name" value="c-terminal domain of poly(a) binding protein"/>
    <property type="match status" value="1"/>
</dbReference>
<gene>
    <name evidence="8" type="ORF">TorRG33x02_026170</name>
</gene>
<dbReference type="FunCoup" id="A0A2P5FVM0">
    <property type="interactions" value="79"/>
</dbReference>
<evidence type="ECO:0000256" key="5">
    <source>
        <dbReference type="SAM" id="MobiDB-lite"/>
    </source>
</evidence>
<feature type="domain" description="RRM" evidence="6">
    <location>
        <begin position="12"/>
        <end position="90"/>
    </location>
</feature>
<proteinExistence type="inferred from homology"/>
<evidence type="ECO:0000259" key="6">
    <source>
        <dbReference type="PROSITE" id="PS50102"/>
    </source>
</evidence>